<evidence type="ECO:0000256" key="1">
    <source>
        <dbReference type="SAM" id="Phobius"/>
    </source>
</evidence>
<dbReference type="EMBL" id="JAAMPI010000353">
    <property type="protein sequence ID" value="KAF4632364.1"/>
    <property type="molecule type" value="Genomic_DNA"/>
</dbReference>
<gene>
    <name evidence="2" type="ORF">G7Y89_g5755</name>
</gene>
<proteinExistence type="predicted"/>
<dbReference type="Proteomes" id="UP000566819">
    <property type="component" value="Unassembled WGS sequence"/>
</dbReference>
<comment type="caution">
    <text evidence="2">The sequence shown here is derived from an EMBL/GenBank/DDBJ whole genome shotgun (WGS) entry which is preliminary data.</text>
</comment>
<keyword evidence="1" id="KW-0812">Transmembrane</keyword>
<name>A0A8H4RP65_9HELO</name>
<keyword evidence="1" id="KW-1133">Transmembrane helix</keyword>
<feature type="transmembrane region" description="Helical" evidence="1">
    <location>
        <begin position="424"/>
        <end position="447"/>
    </location>
</feature>
<dbReference type="AlphaFoldDB" id="A0A8H4RP65"/>
<evidence type="ECO:0000313" key="2">
    <source>
        <dbReference type="EMBL" id="KAF4632364.1"/>
    </source>
</evidence>
<dbReference type="OrthoDB" id="4767222at2759"/>
<accession>A0A8H4RP65</accession>
<reference evidence="2 3" key="1">
    <citation type="submission" date="2020-03" db="EMBL/GenBank/DDBJ databases">
        <title>Draft Genome Sequence of Cudoniella acicularis.</title>
        <authorList>
            <person name="Buettner E."/>
            <person name="Kellner H."/>
        </authorList>
    </citation>
    <scope>NUCLEOTIDE SEQUENCE [LARGE SCALE GENOMIC DNA]</scope>
    <source>
        <strain evidence="2 3">DSM 108380</strain>
    </source>
</reference>
<sequence>MLFSSAAQGLISQPKTVFSSGFNQGSGTYNEDGNLKSARIRLWPQMPIHHDLRNSVPGCNNDMPFREILLATETCLSGDYYLQHNFLVMEDPVCADGSKPVMVFYPSLRCSGSPMWNKNAGDAKTCLWRSSPTSWSLVYRCGIWPTLQEGADAYMTASPPVNPAEFKTTGAAQSGTIETHPGPLCDGELIAVDGSTRPINLPVDRCVIMLGQGLRITKPAICPNGTRAKLARFEGWKCNFGEVTFADGLLDIRDEDIGQCKTRGNVGKRVGRVQSMSFWCDGFGHVERPMPPQIAPPKPRAGSISESACQFNKAPFFRHPKTDTCLNLSTQKLKIFSAGICANGTQALWAKYSKKDCAGSPTEVVEVENNMLMKCLDVEGTFSFSFRCAWEGMVAAPPQTKGLETQFQRSSTTPRRPLESELPVLMIAMSLLGVVVFAAIVFVVYTFGSRIRGLFRRNDYGPIALHIEK</sequence>
<protein>
    <submittedName>
        <fullName evidence="2">Uncharacterized protein</fullName>
    </submittedName>
</protein>
<keyword evidence="1" id="KW-0472">Membrane</keyword>
<keyword evidence="3" id="KW-1185">Reference proteome</keyword>
<organism evidence="2 3">
    <name type="scientific">Cudoniella acicularis</name>
    <dbReference type="NCBI Taxonomy" id="354080"/>
    <lineage>
        <taxon>Eukaryota</taxon>
        <taxon>Fungi</taxon>
        <taxon>Dikarya</taxon>
        <taxon>Ascomycota</taxon>
        <taxon>Pezizomycotina</taxon>
        <taxon>Leotiomycetes</taxon>
        <taxon>Helotiales</taxon>
        <taxon>Tricladiaceae</taxon>
        <taxon>Cudoniella</taxon>
    </lineage>
</organism>
<evidence type="ECO:0000313" key="3">
    <source>
        <dbReference type="Proteomes" id="UP000566819"/>
    </source>
</evidence>